<dbReference type="InterPro" id="IPR001451">
    <property type="entry name" value="Hexapep"/>
</dbReference>
<dbReference type="Gene3D" id="2.160.10.10">
    <property type="entry name" value="Hexapeptide repeat proteins"/>
    <property type="match status" value="1"/>
</dbReference>
<proteinExistence type="inferred from homology"/>
<dbReference type="EC" id="2.3.1.-" evidence="5"/>
<accession>A0A3S0AC90</accession>
<comment type="caution">
    <text evidence="7">The sequence shown here is derived from an EMBL/GenBank/DDBJ whole genome shotgun (WGS) entry which is preliminary data.</text>
</comment>
<organism evidence="7 8">
    <name type="scientific">Vagococcus humatus</name>
    <dbReference type="NCBI Taxonomy" id="1889241"/>
    <lineage>
        <taxon>Bacteria</taxon>
        <taxon>Bacillati</taxon>
        <taxon>Bacillota</taxon>
        <taxon>Bacilli</taxon>
        <taxon>Lactobacillales</taxon>
        <taxon>Enterococcaceae</taxon>
        <taxon>Vagococcus</taxon>
    </lineage>
</organism>
<dbReference type="RefSeq" id="WP_125943418.1">
    <property type="nucleotide sequence ID" value="NZ_PXZH01000002.1"/>
</dbReference>
<protein>
    <recommendedName>
        <fullName evidence="5">Acetyltransferase</fullName>
        <ecNumber evidence="5">2.3.1.-</ecNumber>
    </recommendedName>
</protein>
<evidence type="ECO:0000256" key="5">
    <source>
        <dbReference type="RuleBase" id="RU367021"/>
    </source>
</evidence>
<dbReference type="PROSITE" id="PS00101">
    <property type="entry name" value="HEXAPEP_TRANSFERASES"/>
    <property type="match status" value="1"/>
</dbReference>
<dbReference type="EMBL" id="PXZH01000002">
    <property type="protein sequence ID" value="RST89484.1"/>
    <property type="molecule type" value="Genomic_DNA"/>
</dbReference>
<dbReference type="InterPro" id="IPR039369">
    <property type="entry name" value="LacA-like"/>
</dbReference>
<evidence type="ECO:0000256" key="4">
    <source>
        <dbReference type="ARBA" id="ARBA00023315"/>
    </source>
</evidence>
<reference evidence="7 8" key="1">
    <citation type="submission" date="2018-03" db="EMBL/GenBank/DDBJ databases">
        <authorList>
            <person name="Gulvik C.A."/>
        </authorList>
    </citation>
    <scope>NUCLEOTIDE SEQUENCE [LARGE SCALE GENOMIC DNA]</scope>
    <source>
        <strain evidence="7 8">JCM 31581</strain>
    </source>
</reference>
<dbReference type="InterPro" id="IPR011004">
    <property type="entry name" value="Trimer_LpxA-like_sf"/>
</dbReference>
<evidence type="ECO:0000313" key="8">
    <source>
        <dbReference type="Proteomes" id="UP000277864"/>
    </source>
</evidence>
<dbReference type="Proteomes" id="UP000277864">
    <property type="component" value="Unassembled WGS sequence"/>
</dbReference>
<dbReference type="InterPro" id="IPR024688">
    <property type="entry name" value="Mac_dom"/>
</dbReference>
<dbReference type="GO" id="GO:0008870">
    <property type="term" value="F:galactoside O-acetyltransferase activity"/>
    <property type="evidence" value="ECO:0007669"/>
    <property type="project" value="TreeGrafter"/>
</dbReference>
<dbReference type="PANTHER" id="PTHR43017:SF1">
    <property type="entry name" value="ACETYLTRANSFERASE YJL218W-RELATED"/>
    <property type="match status" value="1"/>
</dbReference>
<evidence type="ECO:0000256" key="1">
    <source>
        <dbReference type="ARBA" id="ARBA00007274"/>
    </source>
</evidence>
<dbReference type="Pfam" id="PF00132">
    <property type="entry name" value="Hexapep"/>
    <property type="match status" value="1"/>
</dbReference>
<name>A0A3S0AC90_9ENTE</name>
<evidence type="ECO:0000313" key="7">
    <source>
        <dbReference type="EMBL" id="RST89484.1"/>
    </source>
</evidence>
<keyword evidence="8" id="KW-1185">Reference proteome</keyword>
<dbReference type="SMART" id="SM01266">
    <property type="entry name" value="Mac"/>
    <property type="match status" value="1"/>
</dbReference>
<evidence type="ECO:0000256" key="3">
    <source>
        <dbReference type="ARBA" id="ARBA00022737"/>
    </source>
</evidence>
<keyword evidence="3" id="KW-0677">Repeat</keyword>
<dbReference type="PANTHER" id="PTHR43017">
    <property type="entry name" value="GALACTOSIDE O-ACETYLTRANSFERASE"/>
    <property type="match status" value="1"/>
</dbReference>
<keyword evidence="2 5" id="KW-0808">Transferase</keyword>
<dbReference type="OrthoDB" id="9812571at2"/>
<dbReference type="AlphaFoldDB" id="A0A3S0AC90"/>
<dbReference type="CDD" id="cd03357">
    <property type="entry name" value="LbH_MAT_GAT"/>
    <property type="match status" value="1"/>
</dbReference>
<evidence type="ECO:0000259" key="6">
    <source>
        <dbReference type="SMART" id="SM01266"/>
    </source>
</evidence>
<sequence>MTKTQKQRLLSGMAYQASDPELKAERIQAKKHLYQFNQLEPEANSQREQVLKQLLGSTEESVYIEPPFYCDYGYNIHLGKDFYANYHLTILDCCKVSIGNQVMIGPNVDIYTACHPIDASLRHEAGYEFAKPVSIGDQVWIGGRTVINPGVKIGSQTIIGSGSVVTKDIPGGVIAVGNPCRVLRTITEADWTAFSEENPH</sequence>
<dbReference type="InterPro" id="IPR018357">
    <property type="entry name" value="Hexapep_transf_CS"/>
</dbReference>
<gene>
    <name evidence="7" type="ORF">C7P63_06870</name>
</gene>
<dbReference type="SUPFAM" id="SSF51161">
    <property type="entry name" value="Trimeric LpxA-like enzymes"/>
    <property type="match status" value="1"/>
</dbReference>
<keyword evidence="4 5" id="KW-0012">Acyltransferase</keyword>
<feature type="domain" description="Maltose/galactoside acetyltransferase" evidence="6">
    <location>
        <begin position="6"/>
        <end position="60"/>
    </location>
</feature>
<dbReference type="FunFam" id="2.160.10.10:FF:000008">
    <property type="entry name" value="Maltose O-acetyltransferase"/>
    <property type="match status" value="1"/>
</dbReference>
<comment type="similarity">
    <text evidence="1 5">Belongs to the transferase hexapeptide repeat family.</text>
</comment>
<dbReference type="Pfam" id="PF12464">
    <property type="entry name" value="Mac"/>
    <property type="match status" value="1"/>
</dbReference>
<evidence type="ECO:0000256" key="2">
    <source>
        <dbReference type="ARBA" id="ARBA00022679"/>
    </source>
</evidence>